<protein>
    <submittedName>
        <fullName evidence="1">SFRICE_018471</fullName>
    </submittedName>
</protein>
<reference evidence="1" key="1">
    <citation type="submission" date="2016-07" db="EMBL/GenBank/DDBJ databases">
        <authorList>
            <person name="Bretaudeau A."/>
        </authorList>
    </citation>
    <scope>NUCLEOTIDE SEQUENCE</scope>
    <source>
        <strain evidence="1">Rice</strain>
        <tissue evidence="1">Whole body</tissue>
    </source>
</reference>
<organism evidence="1">
    <name type="scientific">Spodoptera frugiperda</name>
    <name type="common">Fall armyworm</name>
    <dbReference type="NCBI Taxonomy" id="7108"/>
    <lineage>
        <taxon>Eukaryota</taxon>
        <taxon>Metazoa</taxon>
        <taxon>Ecdysozoa</taxon>
        <taxon>Arthropoda</taxon>
        <taxon>Hexapoda</taxon>
        <taxon>Insecta</taxon>
        <taxon>Pterygota</taxon>
        <taxon>Neoptera</taxon>
        <taxon>Endopterygota</taxon>
        <taxon>Lepidoptera</taxon>
        <taxon>Glossata</taxon>
        <taxon>Ditrysia</taxon>
        <taxon>Noctuoidea</taxon>
        <taxon>Noctuidae</taxon>
        <taxon>Amphipyrinae</taxon>
        <taxon>Spodoptera</taxon>
    </lineage>
</organism>
<name>A0A2H1W4I0_SPOFR</name>
<proteinExistence type="predicted"/>
<gene>
    <name evidence="1" type="ORF">SFRICE_018471</name>
</gene>
<dbReference type="EMBL" id="ODYU01006285">
    <property type="protein sequence ID" value="SOQ47991.1"/>
    <property type="molecule type" value="Genomic_DNA"/>
</dbReference>
<accession>A0A2H1W4I0</accession>
<sequence length="138" mass="14229">MTSPALGEARGSVRLLLTKNHPVPTPGFRAGAPVNPLVCTVGAVAGQLAAAQRVAGSIPARSNSLCDPQIVVSGLGVMGEYHPMTFLALGEARGSVRLLLTKNHPVPSAFRAEAPVNPIGSPQLQIRHQPYGAPSVVV</sequence>
<dbReference type="AlphaFoldDB" id="A0A2H1W4I0"/>
<evidence type="ECO:0000313" key="1">
    <source>
        <dbReference type="EMBL" id="SOQ47991.1"/>
    </source>
</evidence>